<proteinExistence type="predicted"/>
<feature type="compositionally biased region" description="Acidic residues" evidence="1">
    <location>
        <begin position="32"/>
        <end position="47"/>
    </location>
</feature>
<feature type="compositionally biased region" description="Polar residues" evidence="1">
    <location>
        <begin position="363"/>
        <end position="373"/>
    </location>
</feature>
<keyword evidence="2" id="KW-1133">Transmembrane helix</keyword>
<comment type="caution">
    <text evidence="3">The sequence shown here is derived from an EMBL/GenBank/DDBJ whole genome shotgun (WGS) entry which is preliminary data.</text>
</comment>
<evidence type="ECO:0000256" key="2">
    <source>
        <dbReference type="SAM" id="Phobius"/>
    </source>
</evidence>
<protein>
    <submittedName>
        <fullName evidence="3">Uncharacterized protein</fullName>
    </submittedName>
</protein>
<feature type="region of interest" description="Disordered" evidence="1">
    <location>
        <begin position="203"/>
        <end position="239"/>
    </location>
</feature>
<feature type="region of interest" description="Disordered" evidence="1">
    <location>
        <begin position="30"/>
        <end position="62"/>
    </location>
</feature>
<feature type="compositionally biased region" description="Basic and acidic residues" evidence="1">
    <location>
        <begin position="436"/>
        <end position="445"/>
    </location>
</feature>
<keyword evidence="4" id="KW-1185">Reference proteome</keyword>
<reference evidence="3" key="1">
    <citation type="submission" date="2022-07" db="EMBL/GenBank/DDBJ databases">
        <title>Fungi with potential for degradation of polypropylene.</title>
        <authorList>
            <person name="Gostincar C."/>
        </authorList>
    </citation>
    <scope>NUCLEOTIDE SEQUENCE</scope>
    <source>
        <strain evidence="3">EXF-13308</strain>
    </source>
</reference>
<keyword evidence="2" id="KW-0472">Membrane</keyword>
<keyword evidence="2" id="KW-0812">Transmembrane</keyword>
<feature type="compositionally biased region" description="Low complexity" evidence="1">
    <location>
        <begin position="128"/>
        <end position="149"/>
    </location>
</feature>
<dbReference type="EMBL" id="JANBVO010000007">
    <property type="protein sequence ID" value="KAJ9150646.1"/>
    <property type="molecule type" value="Genomic_DNA"/>
</dbReference>
<dbReference type="Proteomes" id="UP001174694">
    <property type="component" value="Unassembled WGS sequence"/>
</dbReference>
<organism evidence="3 4">
    <name type="scientific">Pleurostoma richardsiae</name>
    <dbReference type="NCBI Taxonomy" id="41990"/>
    <lineage>
        <taxon>Eukaryota</taxon>
        <taxon>Fungi</taxon>
        <taxon>Dikarya</taxon>
        <taxon>Ascomycota</taxon>
        <taxon>Pezizomycotina</taxon>
        <taxon>Sordariomycetes</taxon>
        <taxon>Sordariomycetidae</taxon>
        <taxon>Calosphaeriales</taxon>
        <taxon>Pleurostomataceae</taxon>
        <taxon>Pleurostoma</taxon>
    </lineage>
</organism>
<evidence type="ECO:0000313" key="3">
    <source>
        <dbReference type="EMBL" id="KAJ9150646.1"/>
    </source>
</evidence>
<feature type="transmembrane region" description="Helical" evidence="2">
    <location>
        <begin position="171"/>
        <end position="192"/>
    </location>
</feature>
<sequence>MRLPSHRRARPVVDLDWLRVRDHVDALHGDIHDEDDLDDDDDDDDDAPSPAAIPPPAPSASLTTSSIAISTTTAFAATSSTLSTGSDSATSTEVFTSTSTFLTSTSTPETTTTSVFSSTSSISLASSRASSVQTRAPSSSSTAVATAETQTKQAHHHDDGNDLPGGVKVGIAFGVIAAGILLVSLIWAFILYRRRRRRLTQGDRLADGPPTRQRPFLLPFVSRNRQPPPPTPRSHGRSRSAVANSLFAAAYRAHAAPPGSDPHPGRRVPTFGIGSYAAAAAAARATDDPMSGITPQGYLDEKRPGPGYPIPIMEPTPVPQARLRGSIASWFRRASAHHPLRLNPPGGSGGIGSRPGTAGGRSVRTSTASSYWSRSEYEARAAGGEDGEGGGVPPVPAVPRGVDSFTRVPREVFTREQARAYYRSVWSESTPSEGGMESRRGTLSD</sequence>
<gene>
    <name evidence="3" type="ORF">NKR23_g3403</name>
</gene>
<name>A0AA38VTP0_9PEZI</name>
<feature type="region of interest" description="Disordered" evidence="1">
    <location>
        <begin position="424"/>
        <end position="445"/>
    </location>
</feature>
<evidence type="ECO:0000313" key="4">
    <source>
        <dbReference type="Proteomes" id="UP001174694"/>
    </source>
</evidence>
<accession>A0AA38VTP0</accession>
<feature type="region of interest" description="Disordered" evidence="1">
    <location>
        <begin position="128"/>
        <end position="162"/>
    </location>
</feature>
<evidence type="ECO:0000256" key="1">
    <source>
        <dbReference type="SAM" id="MobiDB-lite"/>
    </source>
</evidence>
<feature type="compositionally biased region" description="Gly residues" evidence="1">
    <location>
        <begin position="346"/>
        <end position="359"/>
    </location>
</feature>
<feature type="region of interest" description="Disordered" evidence="1">
    <location>
        <begin position="338"/>
        <end position="402"/>
    </location>
</feature>
<dbReference type="AlphaFoldDB" id="A0AA38VTP0"/>